<dbReference type="Proteomes" id="UP000033607">
    <property type="component" value="Unassembled WGS sequence"/>
</dbReference>
<dbReference type="EMBL" id="LATL02000001">
    <property type="protein sequence ID" value="KKD38634.1"/>
    <property type="molecule type" value="Genomic_DNA"/>
</dbReference>
<gene>
    <name evidence="1" type="ORF">WN50_07785</name>
</gene>
<evidence type="ECO:0000313" key="1">
    <source>
        <dbReference type="EMBL" id="KKD38634.1"/>
    </source>
</evidence>
<accession>A0A0F5YIB0</accession>
<proteinExistence type="predicted"/>
<comment type="caution">
    <text evidence="1">The sequence shown here is derived from an EMBL/GenBank/DDBJ whole genome shotgun (WGS) entry which is preliminary data.</text>
</comment>
<reference evidence="1 2" key="1">
    <citation type="submission" date="2015-06" db="EMBL/GenBank/DDBJ databases">
        <title>Draft genome assembly of filamentous brackish cyanobacterium Limnoraphis robusta strain CS-951.</title>
        <authorList>
            <person name="Willis A."/>
            <person name="Parks M."/>
            <person name="Burford M.A."/>
        </authorList>
    </citation>
    <scope>NUCLEOTIDE SEQUENCE [LARGE SCALE GENOMIC DNA]</scope>
    <source>
        <strain evidence="1 2">CS-951</strain>
    </source>
</reference>
<dbReference type="RefSeq" id="WP_046277961.1">
    <property type="nucleotide sequence ID" value="NZ_LATL02000001.1"/>
</dbReference>
<protein>
    <submittedName>
        <fullName evidence="1">Uncharacterized protein</fullName>
    </submittedName>
</protein>
<evidence type="ECO:0000313" key="2">
    <source>
        <dbReference type="Proteomes" id="UP000033607"/>
    </source>
</evidence>
<dbReference type="AlphaFoldDB" id="A0A0F5YIB0"/>
<name>A0A0F5YIB0_9CYAN</name>
<dbReference type="OrthoDB" id="461337at2"/>
<organism evidence="1 2">
    <name type="scientific">Limnoraphis robusta CS-951</name>
    <dbReference type="NCBI Taxonomy" id="1637645"/>
    <lineage>
        <taxon>Bacteria</taxon>
        <taxon>Bacillati</taxon>
        <taxon>Cyanobacteriota</taxon>
        <taxon>Cyanophyceae</taxon>
        <taxon>Oscillatoriophycideae</taxon>
        <taxon>Oscillatoriales</taxon>
        <taxon>Sirenicapillariaceae</taxon>
        <taxon>Limnoraphis</taxon>
    </lineage>
</organism>
<sequence>MDIRSSQLYTSLMSQMLVNSMPLECPTLESWVVREVELQLGTLPSQITQSIDKTQAIAYVLKFLSPMGKKSETEWQWPSEQTGRILQELIADAATLSLIRLMSTHRVSN</sequence>